<name>A0ABR7XNL5_9SPHI</name>
<evidence type="ECO:0000256" key="4">
    <source>
        <dbReference type="ARBA" id="ARBA00022630"/>
    </source>
</evidence>
<dbReference type="PIRSF" id="PIRSF006268">
    <property type="entry name" value="ApbE"/>
    <property type="match status" value="1"/>
</dbReference>
<sequence>MKHVLIVFCLIMVNVPNSFSQQIFKKQTTLMGSVFGFVLVENDSVQAQQYFQLITDEIERIENLISEWKPNTQISQVNKNAGIRPIKVDREVFELTQRAVHYSQLTEGAFDISIAALDKVWLFDGSMEQLPSEDVIRSSVQHVGYQHIILDSINSTIFLEKKGMKIGFGSIGKGYAADKGRELLQSLGVVGGIVNASGDLSTWGTQPDKKPWKIGVSNPFKAHKMIKVLKLRHGAVATSGSNEKFTEIDGKRYSHIIDPKTGWPSTGLTSVTVSGSSAEFANFLSTSIMVLGHKYGKKLIEKFPDYNAIMVKDR</sequence>
<evidence type="ECO:0000256" key="8">
    <source>
        <dbReference type="ARBA" id="ARBA00022842"/>
    </source>
</evidence>
<organism evidence="12 13">
    <name type="scientific">Sphingobacterium chuzhouense</name>
    <dbReference type="NCBI Taxonomy" id="1742264"/>
    <lineage>
        <taxon>Bacteria</taxon>
        <taxon>Pseudomonadati</taxon>
        <taxon>Bacteroidota</taxon>
        <taxon>Sphingobacteriia</taxon>
        <taxon>Sphingobacteriales</taxon>
        <taxon>Sphingobacteriaceae</taxon>
        <taxon>Sphingobacterium</taxon>
    </lineage>
</organism>
<evidence type="ECO:0000256" key="9">
    <source>
        <dbReference type="ARBA" id="ARBA00031306"/>
    </source>
</evidence>
<evidence type="ECO:0000256" key="7">
    <source>
        <dbReference type="ARBA" id="ARBA00022827"/>
    </source>
</evidence>
<dbReference type="EC" id="2.7.1.180" evidence="2 11"/>
<evidence type="ECO:0000313" key="12">
    <source>
        <dbReference type="EMBL" id="MBD1420756.1"/>
    </source>
</evidence>
<dbReference type="Proteomes" id="UP000651112">
    <property type="component" value="Unassembled WGS sequence"/>
</dbReference>
<keyword evidence="6 11" id="KW-0479">Metal-binding</keyword>
<dbReference type="InterPro" id="IPR003374">
    <property type="entry name" value="ApbE-like_sf"/>
</dbReference>
<keyword evidence="13" id="KW-1185">Reference proteome</keyword>
<keyword evidence="8 11" id="KW-0460">Magnesium</keyword>
<evidence type="ECO:0000256" key="3">
    <source>
        <dbReference type="ARBA" id="ARBA00016337"/>
    </source>
</evidence>
<comment type="catalytic activity">
    <reaction evidence="10 11">
        <text>L-threonyl-[protein] + FAD = FMN-L-threonyl-[protein] + AMP + H(+)</text>
        <dbReference type="Rhea" id="RHEA:36847"/>
        <dbReference type="Rhea" id="RHEA-COMP:11060"/>
        <dbReference type="Rhea" id="RHEA-COMP:11061"/>
        <dbReference type="ChEBI" id="CHEBI:15378"/>
        <dbReference type="ChEBI" id="CHEBI:30013"/>
        <dbReference type="ChEBI" id="CHEBI:57692"/>
        <dbReference type="ChEBI" id="CHEBI:74257"/>
        <dbReference type="ChEBI" id="CHEBI:456215"/>
        <dbReference type="EC" id="2.7.1.180"/>
    </reaction>
</comment>
<comment type="similarity">
    <text evidence="11">Belongs to the ApbE family.</text>
</comment>
<proteinExistence type="inferred from homology"/>
<evidence type="ECO:0000256" key="1">
    <source>
        <dbReference type="ARBA" id="ARBA00001946"/>
    </source>
</evidence>
<comment type="caution">
    <text evidence="12">The sequence shown here is derived from an EMBL/GenBank/DDBJ whole genome shotgun (WGS) entry which is preliminary data.</text>
</comment>
<keyword evidence="7 11" id="KW-0274">FAD</keyword>
<evidence type="ECO:0000313" key="13">
    <source>
        <dbReference type="Proteomes" id="UP000651112"/>
    </source>
</evidence>
<evidence type="ECO:0000256" key="2">
    <source>
        <dbReference type="ARBA" id="ARBA00011955"/>
    </source>
</evidence>
<reference evidence="12 13" key="1">
    <citation type="submission" date="2020-08" db="EMBL/GenBank/DDBJ databases">
        <title>Sphingobacterium sp. DN00404 isolated from aquaculture water.</title>
        <authorList>
            <person name="Zhang M."/>
        </authorList>
    </citation>
    <scope>NUCLEOTIDE SEQUENCE [LARGE SCALE GENOMIC DNA]</scope>
    <source>
        <strain evidence="12 13">KCTC 42746</strain>
    </source>
</reference>
<accession>A0ABR7XNL5</accession>
<evidence type="ECO:0000256" key="11">
    <source>
        <dbReference type="PIRNR" id="PIRNR006268"/>
    </source>
</evidence>
<dbReference type="Pfam" id="PF02424">
    <property type="entry name" value="ApbE"/>
    <property type="match status" value="1"/>
</dbReference>
<dbReference type="InterPro" id="IPR024932">
    <property type="entry name" value="ApbE"/>
</dbReference>
<dbReference type="PANTHER" id="PTHR30040">
    <property type="entry name" value="THIAMINE BIOSYNTHESIS LIPOPROTEIN APBE"/>
    <property type="match status" value="1"/>
</dbReference>
<dbReference type="GO" id="GO:0016740">
    <property type="term" value="F:transferase activity"/>
    <property type="evidence" value="ECO:0007669"/>
    <property type="project" value="UniProtKB-KW"/>
</dbReference>
<dbReference type="SUPFAM" id="SSF143631">
    <property type="entry name" value="ApbE-like"/>
    <property type="match status" value="1"/>
</dbReference>
<protein>
    <recommendedName>
        <fullName evidence="3 11">FAD:protein FMN transferase</fullName>
        <ecNumber evidence="2 11">2.7.1.180</ecNumber>
    </recommendedName>
    <alternativeName>
        <fullName evidence="9 11">Flavin transferase</fullName>
    </alternativeName>
</protein>
<dbReference type="Gene3D" id="3.10.520.10">
    <property type="entry name" value="ApbE-like domains"/>
    <property type="match status" value="1"/>
</dbReference>
<dbReference type="PANTHER" id="PTHR30040:SF2">
    <property type="entry name" value="FAD:PROTEIN FMN TRANSFERASE"/>
    <property type="match status" value="1"/>
</dbReference>
<comment type="cofactor">
    <cofactor evidence="1">
        <name>Mg(2+)</name>
        <dbReference type="ChEBI" id="CHEBI:18420"/>
    </cofactor>
</comment>
<evidence type="ECO:0000256" key="10">
    <source>
        <dbReference type="ARBA" id="ARBA00048540"/>
    </source>
</evidence>
<gene>
    <name evidence="12" type="ORF">H8B21_04135</name>
</gene>
<dbReference type="RefSeq" id="WP_190312499.1">
    <property type="nucleotide sequence ID" value="NZ_JACNYL010000001.1"/>
</dbReference>
<evidence type="ECO:0000256" key="5">
    <source>
        <dbReference type="ARBA" id="ARBA00022679"/>
    </source>
</evidence>
<dbReference type="EMBL" id="JACNYL010000001">
    <property type="protein sequence ID" value="MBD1420756.1"/>
    <property type="molecule type" value="Genomic_DNA"/>
</dbReference>
<keyword evidence="5 11" id="KW-0808">Transferase</keyword>
<evidence type="ECO:0000256" key="6">
    <source>
        <dbReference type="ARBA" id="ARBA00022723"/>
    </source>
</evidence>
<keyword evidence="4 11" id="KW-0285">Flavoprotein</keyword>